<sequence length="281" mass="30278">MRDFAKLQAQRWLLGVAGRAGLAVLFAALLAFLAPFGTYRFRTVELIGYWTIQMAAWLVLSQVVTWILAQLPAMRARSVVQQRIAAVILAALPMMVVTGIANNMISGWQPEPSEVAELFVSITLIGGAYTFLADWLMTDMLDAHAEPTSGSTALPFAVPDVAGDGASDAAAADNALIDRLPPHIRSDILCLQVEDHYVRVHGHHSSAMVLMRFSDALRGINHLPGAQVHRSWWVATGAVTALRRNGRTAQLTLSNGTAVPVSQPYLAFAVRTWGGLAAAAD</sequence>
<keyword evidence="1" id="KW-0812">Transmembrane</keyword>
<keyword evidence="1" id="KW-0472">Membrane</keyword>
<dbReference type="AlphaFoldDB" id="A0A285QC88"/>
<accession>A0A285QC88</accession>
<evidence type="ECO:0000313" key="3">
    <source>
        <dbReference type="EMBL" id="SOB79104.1"/>
    </source>
</evidence>
<feature type="transmembrane region" description="Helical" evidence="1">
    <location>
        <begin position="118"/>
        <end position="137"/>
    </location>
</feature>
<proteinExistence type="predicted"/>
<dbReference type="PROSITE" id="PS50930">
    <property type="entry name" value="HTH_LYTTR"/>
    <property type="match status" value="1"/>
</dbReference>
<protein>
    <submittedName>
        <fullName evidence="3">Transcriptional regulator, LytTR family</fullName>
    </submittedName>
</protein>
<feature type="transmembrane region" description="Helical" evidence="1">
    <location>
        <begin position="12"/>
        <end position="34"/>
    </location>
</feature>
<feature type="domain" description="HTH LytTR-type" evidence="2">
    <location>
        <begin position="186"/>
        <end position="276"/>
    </location>
</feature>
<evidence type="ECO:0000313" key="4">
    <source>
        <dbReference type="Proteomes" id="UP000219494"/>
    </source>
</evidence>
<evidence type="ECO:0000256" key="1">
    <source>
        <dbReference type="SAM" id="Phobius"/>
    </source>
</evidence>
<dbReference type="SMART" id="SM00850">
    <property type="entry name" value="LytTR"/>
    <property type="match status" value="1"/>
</dbReference>
<dbReference type="Pfam" id="PF04397">
    <property type="entry name" value="LytTR"/>
    <property type="match status" value="1"/>
</dbReference>
<keyword evidence="1" id="KW-1133">Transmembrane helix</keyword>
<feature type="transmembrane region" description="Helical" evidence="1">
    <location>
        <begin position="84"/>
        <end position="106"/>
    </location>
</feature>
<gene>
    <name evidence="3" type="ORF">SAMN06297144_0377</name>
</gene>
<dbReference type="OrthoDB" id="7028951at2"/>
<dbReference type="Proteomes" id="UP000219494">
    <property type="component" value="Unassembled WGS sequence"/>
</dbReference>
<evidence type="ECO:0000259" key="2">
    <source>
        <dbReference type="PROSITE" id="PS50930"/>
    </source>
</evidence>
<keyword evidence="4" id="KW-1185">Reference proteome</keyword>
<name>A0A285QC88_9SPHN</name>
<reference evidence="3 4" key="1">
    <citation type="submission" date="2017-07" db="EMBL/GenBank/DDBJ databases">
        <authorList>
            <person name="Sun Z.S."/>
            <person name="Albrecht U."/>
            <person name="Echele G."/>
            <person name="Lee C.C."/>
        </authorList>
    </citation>
    <scope>NUCLEOTIDE SEQUENCE [LARGE SCALE GENOMIC DNA]</scope>
    <source>
        <strain evidence="3 4">CGMCC 1.12672</strain>
    </source>
</reference>
<feature type="transmembrane region" description="Helical" evidence="1">
    <location>
        <begin position="54"/>
        <end position="72"/>
    </location>
</feature>
<dbReference type="GO" id="GO:0003677">
    <property type="term" value="F:DNA binding"/>
    <property type="evidence" value="ECO:0007669"/>
    <property type="project" value="InterPro"/>
</dbReference>
<dbReference type="RefSeq" id="WP_097062316.1">
    <property type="nucleotide sequence ID" value="NZ_OBMI01000001.1"/>
</dbReference>
<organism evidence="3 4">
    <name type="scientific">Sphingomonas guangdongensis</name>
    <dbReference type="NCBI Taxonomy" id="1141890"/>
    <lineage>
        <taxon>Bacteria</taxon>
        <taxon>Pseudomonadati</taxon>
        <taxon>Pseudomonadota</taxon>
        <taxon>Alphaproteobacteria</taxon>
        <taxon>Sphingomonadales</taxon>
        <taxon>Sphingomonadaceae</taxon>
        <taxon>Sphingomonas</taxon>
    </lineage>
</organism>
<dbReference type="InterPro" id="IPR007492">
    <property type="entry name" value="LytTR_DNA-bd_dom"/>
</dbReference>
<dbReference type="Gene3D" id="2.40.50.1020">
    <property type="entry name" value="LytTr DNA-binding domain"/>
    <property type="match status" value="1"/>
</dbReference>
<dbReference type="EMBL" id="OBMI01000001">
    <property type="protein sequence ID" value="SOB79104.1"/>
    <property type="molecule type" value="Genomic_DNA"/>
</dbReference>